<dbReference type="InterPro" id="IPR002180">
    <property type="entry name" value="LS/RS"/>
</dbReference>
<dbReference type="GO" id="GO:0009231">
    <property type="term" value="P:riboflavin biosynthetic process"/>
    <property type="evidence" value="ECO:0007669"/>
    <property type="project" value="UniProtKB-UniRule"/>
</dbReference>
<evidence type="ECO:0000313" key="11">
    <source>
        <dbReference type="Proteomes" id="UP000414364"/>
    </source>
</evidence>
<evidence type="ECO:0000313" key="10">
    <source>
        <dbReference type="Proteomes" id="UP000371423"/>
    </source>
</evidence>
<proteinExistence type="inferred from homology"/>
<feature type="binding site" evidence="7">
    <location>
        <position position="22"/>
    </location>
    <ligand>
        <name>5-amino-6-(D-ribitylamino)uracil</name>
        <dbReference type="ChEBI" id="CHEBI:15934"/>
    </ligand>
</feature>
<dbReference type="AlphaFoldDB" id="A0A5P0ZL69"/>
<comment type="pathway">
    <text evidence="1 7">Cofactor biosynthesis; riboflavin biosynthesis; riboflavin from 2-hydroxy-3-oxobutyl phosphate and 5-amino-6-(D-ribitylamino)uracil: step 1/2.</text>
</comment>
<dbReference type="GO" id="GO:0005829">
    <property type="term" value="C:cytosol"/>
    <property type="evidence" value="ECO:0007669"/>
    <property type="project" value="TreeGrafter"/>
</dbReference>
<evidence type="ECO:0000256" key="3">
    <source>
        <dbReference type="ARBA" id="ARBA00012664"/>
    </source>
</evidence>
<comment type="similarity">
    <text evidence="2 7">Belongs to the DMRL synthase family.</text>
</comment>
<feature type="binding site" evidence="7">
    <location>
        <begin position="85"/>
        <end position="86"/>
    </location>
    <ligand>
        <name>(2S)-2-hydroxy-3-oxobutyl phosphate</name>
        <dbReference type="ChEBI" id="CHEBI:58830"/>
    </ligand>
</feature>
<comment type="function">
    <text evidence="7">Catalyzes the formation of 6,7-dimethyl-8-ribityllumazine by condensation of 5-amino-6-(D-ribitylamino)uracil with 3,4-dihydroxy-2-butanone 4-phosphate. This is the penultimate step in the biosynthesis of riboflavin.</text>
</comment>
<keyword evidence="10" id="KW-1185">Reference proteome</keyword>
<gene>
    <name evidence="7" type="primary">ribH</name>
    <name evidence="9" type="ORF">FHL05_05050</name>
    <name evidence="8" type="ORF">FHL06_00410</name>
</gene>
<comment type="caution">
    <text evidence="8">The sequence shown here is derived from an EMBL/GenBank/DDBJ whole genome shotgun (WGS) entry which is preliminary data.</text>
</comment>
<dbReference type="EC" id="2.5.1.78" evidence="3 7"/>
<dbReference type="UniPathway" id="UPA00275">
    <property type="reaction ID" value="UER00404"/>
</dbReference>
<dbReference type="GO" id="GO:0009349">
    <property type="term" value="C:riboflavin synthase complex"/>
    <property type="evidence" value="ECO:0007669"/>
    <property type="project" value="UniProtKB-UniRule"/>
</dbReference>
<dbReference type="GO" id="GO:0000906">
    <property type="term" value="F:6,7-dimethyl-8-ribityllumazine synthase activity"/>
    <property type="evidence" value="ECO:0007669"/>
    <property type="project" value="UniProtKB-UniRule"/>
</dbReference>
<feature type="binding site" evidence="7">
    <location>
        <begin position="56"/>
        <end position="58"/>
    </location>
    <ligand>
        <name>5-amino-6-(D-ribitylamino)uracil</name>
        <dbReference type="ChEBI" id="CHEBI:15934"/>
    </ligand>
</feature>
<dbReference type="Proteomes" id="UP000414364">
    <property type="component" value="Unassembled WGS sequence"/>
</dbReference>
<evidence type="ECO:0000256" key="6">
    <source>
        <dbReference type="ARBA" id="ARBA00048785"/>
    </source>
</evidence>
<dbReference type="SUPFAM" id="SSF52121">
    <property type="entry name" value="Lumazine synthase"/>
    <property type="match status" value="1"/>
</dbReference>
<organism evidence="8 11">
    <name type="scientific">Companilactobacillus halodurans</name>
    <dbReference type="NCBI Taxonomy" id="2584183"/>
    <lineage>
        <taxon>Bacteria</taxon>
        <taxon>Bacillati</taxon>
        <taxon>Bacillota</taxon>
        <taxon>Bacilli</taxon>
        <taxon>Lactobacillales</taxon>
        <taxon>Lactobacillaceae</taxon>
        <taxon>Companilactobacillus</taxon>
    </lineage>
</organism>
<dbReference type="EMBL" id="VDFO01000014">
    <property type="protein sequence ID" value="MQS97254.1"/>
    <property type="molecule type" value="Genomic_DNA"/>
</dbReference>
<keyword evidence="5 7" id="KW-0808">Transferase</keyword>
<dbReference type="Proteomes" id="UP000371423">
    <property type="component" value="Unassembled WGS sequence"/>
</dbReference>
<feature type="active site" description="Proton donor" evidence="7">
    <location>
        <position position="88"/>
    </location>
</feature>
<evidence type="ECO:0000313" key="8">
    <source>
        <dbReference type="EMBL" id="MQS74859.1"/>
    </source>
</evidence>
<dbReference type="Gene3D" id="3.40.50.960">
    <property type="entry name" value="Lumazine/riboflavin synthase"/>
    <property type="match status" value="1"/>
</dbReference>
<evidence type="ECO:0000256" key="4">
    <source>
        <dbReference type="ARBA" id="ARBA00022619"/>
    </source>
</evidence>
<evidence type="ECO:0000313" key="9">
    <source>
        <dbReference type="EMBL" id="MQS97254.1"/>
    </source>
</evidence>
<dbReference type="Pfam" id="PF00885">
    <property type="entry name" value="DMRL_synthase"/>
    <property type="match status" value="1"/>
</dbReference>
<dbReference type="PANTHER" id="PTHR21058:SF0">
    <property type="entry name" value="6,7-DIMETHYL-8-RIBITYLLUMAZINE SYNTHASE"/>
    <property type="match status" value="1"/>
</dbReference>
<dbReference type="InterPro" id="IPR036467">
    <property type="entry name" value="LS/RS_sf"/>
</dbReference>
<name>A0A5P0ZL69_9LACO</name>
<dbReference type="EMBL" id="VDFP01000001">
    <property type="protein sequence ID" value="MQS74859.1"/>
    <property type="molecule type" value="Genomic_DNA"/>
</dbReference>
<keyword evidence="4 7" id="KW-0686">Riboflavin biosynthesis</keyword>
<dbReference type="RefSeq" id="WP_153384277.1">
    <property type="nucleotide sequence ID" value="NZ_VDFO01000014.1"/>
</dbReference>
<dbReference type="OrthoDB" id="9809709at2"/>
<feature type="binding site" evidence="7">
    <location>
        <position position="113"/>
    </location>
    <ligand>
        <name>5-amino-6-(D-ribitylamino)uracil</name>
        <dbReference type="ChEBI" id="CHEBI:15934"/>
    </ligand>
</feature>
<dbReference type="NCBIfam" id="TIGR00114">
    <property type="entry name" value="lumazine-synth"/>
    <property type="match status" value="1"/>
</dbReference>
<dbReference type="PANTHER" id="PTHR21058">
    <property type="entry name" value="6,7-DIMETHYL-8-RIBITYLLUMAZINE SYNTHASE DMRL SYNTHASE LUMAZINE SYNTHASE"/>
    <property type="match status" value="1"/>
</dbReference>
<evidence type="ECO:0000256" key="7">
    <source>
        <dbReference type="HAMAP-Rule" id="MF_00178"/>
    </source>
</evidence>
<feature type="binding site" evidence="7">
    <location>
        <begin position="80"/>
        <end position="82"/>
    </location>
    <ligand>
        <name>5-amino-6-(D-ribitylamino)uracil</name>
        <dbReference type="ChEBI" id="CHEBI:15934"/>
    </ligand>
</feature>
<protein>
    <recommendedName>
        <fullName evidence="3 7">6,7-dimethyl-8-ribityllumazine synthase</fullName>
        <shortName evidence="7">DMRL synthase</shortName>
        <shortName evidence="7">LS</shortName>
        <shortName evidence="7">Lumazine synthase</shortName>
        <ecNumber evidence="3 7">2.5.1.78</ecNumber>
    </recommendedName>
</protein>
<comment type="catalytic activity">
    <reaction evidence="6 7">
        <text>(2S)-2-hydroxy-3-oxobutyl phosphate + 5-amino-6-(D-ribitylamino)uracil = 6,7-dimethyl-8-(1-D-ribityl)lumazine + phosphate + 2 H2O + H(+)</text>
        <dbReference type="Rhea" id="RHEA:26152"/>
        <dbReference type="ChEBI" id="CHEBI:15377"/>
        <dbReference type="ChEBI" id="CHEBI:15378"/>
        <dbReference type="ChEBI" id="CHEBI:15934"/>
        <dbReference type="ChEBI" id="CHEBI:43474"/>
        <dbReference type="ChEBI" id="CHEBI:58201"/>
        <dbReference type="ChEBI" id="CHEBI:58830"/>
        <dbReference type="EC" id="2.5.1.78"/>
    </reaction>
</comment>
<evidence type="ECO:0000256" key="5">
    <source>
        <dbReference type="ARBA" id="ARBA00022679"/>
    </source>
</evidence>
<reference evidence="10 11" key="1">
    <citation type="journal article" date="2019" name="Syst. Appl. Microbiol.">
        <title>Polyphasic characterization of two novel Lactobacillus spp. isolated from blown salami packages: Description of Lactobacillus halodurans sp. nov. and Lactobacillus salsicarnum sp. nov.</title>
        <authorList>
            <person name="Schuster J.A."/>
            <person name="Klingl A."/>
            <person name="Vogel R.F."/>
            <person name="Ehrmann M.A."/>
        </authorList>
    </citation>
    <scope>NUCLEOTIDE SEQUENCE [LARGE SCALE GENOMIC DNA]</scope>
    <source>
        <strain evidence="9 10">TMW 1.1920</strain>
        <strain evidence="8 11">TMW 1.2172</strain>
    </source>
</reference>
<accession>A0A5P0ZL69</accession>
<feature type="binding site" evidence="7">
    <location>
        <position position="127"/>
    </location>
    <ligand>
        <name>(2S)-2-hydroxy-3-oxobutyl phosphate</name>
        <dbReference type="ChEBI" id="CHEBI:58830"/>
    </ligand>
</feature>
<dbReference type="CDD" id="cd09209">
    <property type="entry name" value="Lumazine_synthase-I"/>
    <property type="match status" value="1"/>
</dbReference>
<evidence type="ECO:0000256" key="1">
    <source>
        <dbReference type="ARBA" id="ARBA00004917"/>
    </source>
</evidence>
<evidence type="ECO:0000256" key="2">
    <source>
        <dbReference type="ARBA" id="ARBA00007424"/>
    </source>
</evidence>
<dbReference type="InterPro" id="IPR034964">
    <property type="entry name" value="LS"/>
</dbReference>
<sequence length="154" mass="16414">MRPVIGEIKGQGLKIAIVVSRFNQIVTDRLIDGAVAKLEQSGVNASDIKTFQVPGAMEIPRIARLISQQRNYDGIITLGAVVKGQTAHFDYVCAQSASGIAQTSLNGKVPLTYGVLTTENMAQALDRAGGKAGNKGSECAEDILEMINLEIKLE</sequence>
<dbReference type="HAMAP" id="MF_00178">
    <property type="entry name" value="Lumazine_synth"/>
    <property type="match status" value="1"/>
</dbReference>